<keyword evidence="2" id="KW-0732">Signal</keyword>
<evidence type="ECO:0000259" key="3">
    <source>
        <dbReference type="Pfam" id="PF20434"/>
    </source>
</evidence>
<dbReference type="Proteomes" id="UP000478837">
    <property type="component" value="Unassembled WGS sequence"/>
</dbReference>
<organism evidence="4 5">
    <name type="scientific">Alteromonas hispanica</name>
    <dbReference type="NCBI Taxonomy" id="315421"/>
    <lineage>
        <taxon>Bacteria</taxon>
        <taxon>Pseudomonadati</taxon>
        <taxon>Pseudomonadota</taxon>
        <taxon>Gammaproteobacteria</taxon>
        <taxon>Alteromonadales</taxon>
        <taxon>Alteromonadaceae</taxon>
        <taxon>Alteromonas/Salinimonas group</taxon>
        <taxon>Alteromonas</taxon>
    </lineage>
</organism>
<keyword evidence="1 4" id="KW-0378">Hydrolase</keyword>
<dbReference type="PANTHER" id="PTHR48081">
    <property type="entry name" value="AB HYDROLASE SUPERFAMILY PROTEIN C4A8.06C"/>
    <property type="match status" value="1"/>
</dbReference>
<evidence type="ECO:0000256" key="2">
    <source>
        <dbReference type="SAM" id="SignalP"/>
    </source>
</evidence>
<comment type="caution">
    <text evidence="4">The sequence shown here is derived from an EMBL/GenBank/DDBJ whole genome shotgun (WGS) entry which is preliminary data.</text>
</comment>
<keyword evidence="5" id="KW-1185">Reference proteome</keyword>
<name>A0A6L9MPX7_9ALTE</name>
<evidence type="ECO:0000313" key="5">
    <source>
        <dbReference type="Proteomes" id="UP000478837"/>
    </source>
</evidence>
<sequence>MALKNLISLSCMVAFAFGCSTRPEHAPIGNESNQRTKAEQVAYSTLSTLPASAPTSVYAYGNSELQTISYWRAKVESSHNGQVANKAIIFIHGGCWLNAYDLSHGKGFYTSLANEGIDTFAVEYRRSGDEGGGWPGSLEDVKSGVSHSLFELSKLGPKEVYIIGHSAGGHLALLASQNAASIPDNITIKSVIGLAAITDIAQYARGENSCQTATTAFMGDTPDNIPYDYKKATPQLSRIPFPVILMQGNEDNIVPTRHSIDDNAQTISIPNGGHFDWLHPQTDSYKALIKVVTAND</sequence>
<dbReference type="Pfam" id="PF20434">
    <property type="entry name" value="BD-FAE"/>
    <property type="match status" value="1"/>
</dbReference>
<accession>A0A6L9MPX7</accession>
<feature type="chain" id="PRO_5026832827" evidence="2">
    <location>
        <begin position="17"/>
        <end position="296"/>
    </location>
</feature>
<dbReference type="InterPro" id="IPR029058">
    <property type="entry name" value="AB_hydrolase_fold"/>
</dbReference>
<dbReference type="InterPro" id="IPR050300">
    <property type="entry name" value="GDXG_lipolytic_enzyme"/>
</dbReference>
<evidence type="ECO:0000256" key="1">
    <source>
        <dbReference type="ARBA" id="ARBA00022801"/>
    </source>
</evidence>
<proteinExistence type="predicted"/>
<dbReference type="RefSeq" id="WP_163109552.1">
    <property type="nucleotide sequence ID" value="NZ_JAAAWP010000001.1"/>
</dbReference>
<feature type="signal peptide" evidence="2">
    <location>
        <begin position="1"/>
        <end position="16"/>
    </location>
</feature>
<evidence type="ECO:0000313" key="4">
    <source>
        <dbReference type="EMBL" id="NDW20279.1"/>
    </source>
</evidence>
<dbReference type="Gene3D" id="3.40.50.1820">
    <property type="entry name" value="alpha/beta hydrolase"/>
    <property type="match status" value="1"/>
</dbReference>
<dbReference type="EMBL" id="JAAAWP010000001">
    <property type="protein sequence ID" value="NDW20279.1"/>
    <property type="molecule type" value="Genomic_DNA"/>
</dbReference>
<dbReference type="GO" id="GO:0016787">
    <property type="term" value="F:hydrolase activity"/>
    <property type="evidence" value="ECO:0007669"/>
    <property type="project" value="UniProtKB-KW"/>
</dbReference>
<dbReference type="SUPFAM" id="SSF53474">
    <property type="entry name" value="alpha/beta-Hydrolases"/>
    <property type="match status" value="1"/>
</dbReference>
<reference evidence="4 5" key="1">
    <citation type="submission" date="2020-01" db="EMBL/GenBank/DDBJ databases">
        <title>Genomes of bacteria type strains.</title>
        <authorList>
            <person name="Chen J."/>
            <person name="Zhu S."/>
            <person name="Yang J."/>
        </authorList>
    </citation>
    <scope>NUCLEOTIDE SEQUENCE [LARGE SCALE GENOMIC DNA]</scope>
    <source>
        <strain evidence="4 5">LMG 22958</strain>
    </source>
</reference>
<gene>
    <name evidence="4" type="ORF">GTW09_01880</name>
</gene>
<dbReference type="InterPro" id="IPR049492">
    <property type="entry name" value="BD-FAE-like_dom"/>
</dbReference>
<feature type="domain" description="BD-FAE-like" evidence="3">
    <location>
        <begin position="81"/>
        <end position="260"/>
    </location>
</feature>
<dbReference type="AlphaFoldDB" id="A0A6L9MPX7"/>
<dbReference type="PANTHER" id="PTHR48081:SF33">
    <property type="entry name" value="KYNURENINE FORMAMIDASE"/>
    <property type="match status" value="1"/>
</dbReference>
<dbReference type="PROSITE" id="PS51257">
    <property type="entry name" value="PROKAR_LIPOPROTEIN"/>
    <property type="match status" value="1"/>
</dbReference>
<protein>
    <submittedName>
        <fullName evidence="4">Alpha/beta fold hydrolase</fullName>
    </submittedName>
</protein>